<protein>
    <recommendedName>
        <fullName evidence="3">Molybdopterin synthase sulfur carrier subunit</fullName>
    </recommendedName>
</protein>
<dbReference type="PANTHER" id="PTHR33359">
    <property type="entry name" value="MOLYBDOPTERIN SYNTHASE SULFUR CARRIER SUBUNIT"/>
    <property type="match status" value="1"/>
</dbReference>
<proteinExistence type="inferred from homology"/>
<evidence type="ECO:0000256" key="3">
    <source>
        <dbReference type="ARBA" id="ARBA00024247"/>
    </source>
</evidence>
<gene>
    <name evidence="4" type="ORF">WG929_19700</name>
</gene>
<evidence type="ECO:0000256" key="2">
    <source>
        <dbReference type="ARBA" id="ARBA00024200"/>
    </source>
</evidence>
<sequence>MIQVLLFARLRDELGTDCLRMNLPEPCTVASLRLALQQHFPHQTDVLAAGRALVAINQALTNDENAIVCATDEIALLPPMTGG</sequence>
<dbReference type="InterPro" id="IPR016155">
    <property type="entry name" value="Mopterin_synth/thiamin_S_b"/>
</dbReference>
<keyword evidence="1" id="KW-0547">Nucleotide-binding</keyword>
<comment type="similarity">
    <text evidence="2">Belongs to the MoaD family.</text>
</comment>
<dbReference type="InterPro" id="IPR044672">
    <property type="entry name" value="MOCS2A"/>
</dbReference>
<dbReference type="Proteomes" id="UP001620597">
    <property type="component" value="Unassembled WGS sequence"/>
</dbReference>
<dbReference type="RefSeq" id="WP_416207454.1">
    <property type="nucleotide sequence ID" value="NZ_JBBKTX010000036.1"/>
</dbReference>
<dbReference type="Gene3D" id="3.10.20.30">
    <property type="match status" value="1"/>
</dbReference>
<evidence type="ECO:0000313" key="4">
    <source>
        <dbReference type="EMBL" id="MFK4754631.1"/>
    </source>
</evidence>
<dbReference type="InterPro" id="IPR003749">
    <property type="entry name" value="ThiS/MoaD-like"/>
</dbReference>
<dbReference type="PANTHER" id="PTHR33359:SF1">
    <property type="entry name" value="MOLYBDOPTERIN SYNTHASE SULFUR CARRIER SUBUNIT"/>
    <property type="match status" value="1"/>
</dbReference>
<evidence type="ECO:0000313" key="5">
    <source>
        <dbReference type="Proteomes" id="UP001620597"/>
    </source>
</evidence>
<dbReference type="CDD" id="cd00754">
    <property type="entry name" value="Ubl_MoaD"/>
    <property type="match status" value="1"/>
</dbReference>
<keyword evidence="5" id="KW-1185">Reference proteome</keyword>
<organism evidence="4 5">
    <name type="scientific">Oceanobacter antarcticus</name>
    <dbReference type="NCBI Taxonomy" id="3133425"/>
    <lineage>
        <taxon>Bacteria</taxon>
        <taxon>Pseudomonadati</taxon>
        <taxon>Pseudomonadota</taxon>
        <taxon>Gammaproteobacteria</taxon>
        <taxon>Oceanospirillales</taxon>
        <taxon>Oceanospirillaceae</taxon>
        <taxon>Oceanobacter</taxon>
    </lineage>
</organism>
<accession>A0ABW8NNQ5</accession>
<comment type="caution">
    <text evidence="4">The sequence shown here is derived from an EMBL/GenBank/DDBJ whole genome shotgun (WGS) entry which is preliminary data.</text>
</comment>
<dbReference type="SUPFAM" id="SSF54285">
    <property type="entry name" value="MoaD/ThiS"/>
    <property type="match status" value="1"/>
</dbReference>
<evidence type="ECO:0000256" key="1">
    <source>
        <dbReference type="ARBA" id="ARBA00022741"/>
    </source>
</evidence>
<name>A0ABW8NNQ5_9GAMM</name>
<dbReference type="InterPro" id="IPR012675">
    <property type="entry name" value="Beta-grasp_dom_sf"/>
</dbReference>
<reference evidence="4 5" key="1">
    <citation type="submission" date="2024-03" db="EMBL/GenBank/DDBJ databases">
        <title>High-quality draft genome sequence of Oceanobacter sp. wDCs-4.</title>
        <authorList>
            <person name="Dong C."/>
        </authorList>
    </citation>
    <scope>NUCLEOTIDE SEQUENCE [LARGE SCALE GENOMIC DNA]</scope>
    <source>
        <strain evidence="5">wDCs-4</strain>
    </source>
</reference>
<dbReference type="EMBL" id="JBBKTX010000036">
    <property type="protein sequence ID" value="MFK4754631.1"/>
    <property type="molecule type" value="Genomic_DNA"/>
</dbReference>
<dbReference type="Pfam" id="PF02597">
    <property type="entry name" value="ThiS"/>
    <property type="match status" value="1"/>
</dbReference>